<dbReference type="SUPFAM" id="SSF52091">
    <property type="entry name" value="SpoIIaa-like"/>
    <property type="match status" value="1"/>
</dbReference>
<keyword evidence="2" id="KW-1185">Reference proteome</keyword>
<dbReference type="Proteomes" id="UP001501758">
    <property type="component" value="Unassembled WGS sequence"/>
</dbReference>
<dbReference type="InterPro" id="IPR036513">
    <property type="entry name" value="STAS_dom_sf"/>
</dbReference>
<accession>A0ABN1IYS4</accession>
<sequence>MITFYKTDFGLAEIYDDYMRVVINEGITVSPEDNNTLLEMVENHFKNKPFVYISHRLHSYSINPTVYFETAKIKTLVGLAVVSDSPLQINQTQIEKTFFNKELKHFHDMKSALIWKEELLKRQD</sequence>
<evidence type="ECO:0008006" key="3">
    <source>
        <dbReference type="Google" id="ProtNLM"/>
    </source>
</evidence>
<evidence type="ECO:0000313" key="2">
    <source>
        <dbReference type="Proteomes" id="UP001501758"/>
    </source>
</evidence>
<dbReference type="EMBL" id="BAAAGE010000002">
    <property type="protein sequence ID" value="GAA0724120.1"/>
    <property type="molecule type" value="Genomic_DNA"/>
</dbReference>
<gene>
    <name evidence="1" type="ORF">GCM10009430_28330</name>
</gene>
<proteinExistence type="predicted"/>
<comment type="caution">
    <text evidence="1">The sequence shown here is derived from an EMBL/GenBank/DDBJ whole genome shotgun (WGS) entry which is preliminary data.</text>
</comment>
<organism evidence="1 2">
    <name type="scientific">Aquimarina litoralis</name>
    <dbReference type="NCBI Taxonomy" id="584605"/>
    <lineage>
        <taxon>Bacteria</taxon>
        <taxon>Pseudomonadati</taxon>
        <taxon>Bacteroidota</taxon>
        <taxon>Flavobacteriia</taxon>
        <taxon>Flavobacteriales</taxon>
        <taxon>Flavobacteriaceae</taxon>
        <taxon>Aquimarina</taxon>
    </lineage>
</organism>
<dbReference type="RefSeq" id="WP_343912948.1">
    <property type="nucleotide sequence ID" value="NZ_BAAAGE010000002.1"/>
</dbReference>
<name>A0ABN1IYS4_9FLAO</name>
<evidence type="ECO:0000313" key="1">
    <source>
        <dbReference type="EMBL" id="GAA0724120.1"/>
    </source>
</evidence>
<reference evidence="1 2" key="1">
    <citation type="journal article" date="2019" name="Int. J. Syst. Evol. Microbiol.">
        <title>The Global Catalogue of Microorganisms (GCM) 10K type strain sequencing project: providing services to taxonomists for standard genome sequencing and annotation.</title>
        <authorList>
            <consortium name="The Broad Institute Genomics Platform"/>
            <consortium name="The Broad Institute Genome Sequencing Center for Infectious Disease"/>
            <person name="Wu L."/>
            <person name="Ma J."/>
        </authorList>
    </citation>
    <scope>NUCLEOTIDE SEQUENCE [LARGE SCALE GENOMIC DNA]</scope>
    <source>
        <strain evidence="1 2">JCM 15974</strain>
    </source>
</reference>
<protein>
    <recommendedName>
        <fullName evidence="3">STAS/SEC14 domain-containing protein</fullName>
    </recommendedName>
</protein>